<evidence type="ECO:0000256" key="2">
    <source>
        <dbReference type="ARBA" id="ARBA00006706"/>
    </source>
</evidence>
<evidence type="ECO:0000256" key="1">
    <source>
        <dbReference type="ARBA" id="ARBA00001946"/>
    </source>
</evidence>
<accession>A0ABW0U4H9</accession>
<evidence type="ECO:0000256" key="6">
    <source>
        <dbReference type="RuleBase" id="RU004466"/>
    </source>
</evidence>
<dbReference type="InterPro" id="IPR033749">
    <property type="entry name" value="Polyprenyl_synt_CS"/>
</dbReference>
<keyword evidence="8" id="KW-1185">Reference proteome</keyword>
<dbReference type="PANTHER" id="PTHR12001:SF69">
    <property type="entry name" value="ALL TRANS-POLYPRENYL-DIPHOSPHATE SYNTHASE PDSS1"/>
    <property type="match status" value="1"/>
</dbReference>
<comment type="similarity">
    <text evidence="2 6">Belongs to the FPP/GGPP synthase family.</text>
</comment>
<dbReference type="SUPFAM" id="SSF48576">
    <property type="entry name" value="Terpenoid synthases"/>
    <property type="match status" value="1"/>
</dbReference>
<dbReference type="PROSITE" id="PS00444">
    <property type="entry name" value="POLYPRENYL_SYNTHASE_2"/>
    <property type="match status" value="1"/>
</dbReference>
<comment type="cofactor">
    <cofactor evidence="1">
        <name>Mg(2+)</name>
        <dbReference type="ChEBI" id="CHEBI:18420"/>
    </cofactor>
</comment>
<evidence type="ECO:0000256" key="5">
    <source>
        <dbReference type="ARBA" id="ARBA00022842"/>
    </source>
</evidence>
<sequence length="321" mass="36242">MRLPDFYLVLKSDIEKIEHELEKSVATEQPVLNKAALHLLQAGGKRIRPIFVLLCAKFGAYDIEKVKHIASALEMIHMGSLVHDDVIDDAELRRGRQTIKAKWDNRVAMYTGDFLFARAVEKASFLQNGEVHQILSKAMIDMCVGEIEQIRDQFNWQQHLKTYLRRIKRKTALLIAVSCQLGALSADVPPSIQRQLYYYGYNVGMSFQIMDDVLDFIGTEEELGKPAGSDLLQGNITLPALYAMQKDDELKKEVIRLANGDEVVSVRAIIEKVKTSGGIEYAKKLSKKYLDKAYDSLDGLPNRSAKKSLVTIASYIGKRTY</sequence>
<reference evidence="8" key="1">
    <citation type="journal article" date="2019" name="Int. J. Syst. Evol. Microbiol.">
        <title>The Global Catalogue of Microorganisms (GCM) 10K type strain sequencing project: providing services to taxonomists for standard genome sequencing and annotation.</title>
        <authorList>
            <consortium name="The Broad Institute Genomics Platform"/>
            <consortium name="The Broad Institute Genome Sequencing Center for Infectious Disease"/>
            <person name="Wu L."/>
            <person name="Ma J."/>
        </authorList>
    </citation>
    <scope>NUCLEOTIDE SEQUENCE [LARGE SCALE GENOMIC DNA]</scope>
    <source>
        <strain evidence="8">CGMCC 1.15790</strain>
    </source>
</reference>
<evidence type="ECO:0000256" key="4">
    <source>
        <dbReference type="ARBA" id="ARBA00022723"/>
    </source>
</evidence>
<dbReference type="PANTHER" id="PTHR12001">
    <property type="entry name" value="GERANYLGERANYL PYROPHOSPHATE SYNTHASE"/>
    <property type="match status" value="1"/>
</dbReference>
<dbReference type="InterPro" id="IPR014119">
    <property type="entry name" value="GerC3_HepT"/>
</dbReference>
<keyword evidence="3 6" id="KW-0808">Transferase</keyword>
<dbReference type="Pfam" id="PF00348">
    <property type="entry name" value="polyprenyl_synt"/>
    <property type="match status" value="1"/>
</dbReference>
<organism evidence="7 8">
    <name type="scientific">Aliibacillus thermotolerans</name>
    <dbReference type="NCBI Taxonomy" id="1834418"/>
    <lineage>
        <taxon>Bacteria</taxon>
        <taxon>Bacillati</taxon>
        <taxon>Bacillota</taxon>
        <taxon>Bacilli</taxon>
        <taxon>Bacillales</taxon>
        <taxon>Bacillaceae</taxon>
        <taxon>Aliibacillus</taxon>
    </lineage>
</organism>
<dbReference type="NCBIfam" id="TIGR02748">
    <property type="entry name" value="GerC3_HepT"/>
    <property type="match status" value="1"/>
</dbReference>
<dbReference type="Gene3D" id="1.10.600.10">
    <property type="entry name" value="Farnesyl Diphosphate Synthase"/>
    <property type="match status" value="1"/>
</dbReference>
<protein>
    <submittedName>
        <fullName evidence="7">Heptaprenyl diphosphate synthase component II</fullName>
    </submittedName>
</protein>
<dbReference type="Proteomes" id="UP001596143">
    <property type="component" value="Unassembled WGS sequence"/>
</dbReference>
<comment type="caution">
    <text evidence="7">The sequence shown here is derived from an EMBL/GenBank/DDBJ whole genome shotgun (WGS) entry which is preliminary data.</text>
</comment>
<name>A0ABW0U4H9_9BACI</name>
<evidence type="ECO:0000313" key="7">
    <source>
        <dbReference type="EMBL" id="MFC5628320.1"/>
    </source>
</evidence>
<dbReference type="PROSITE" id="PS00723">
    <property type="entry name" value="POLYPRENYL_SYNTHASE_1"/>
    <property type="match status" value="1"/>
</dbReference>
<dbReference type="InterPro" id="IPR000092">
    <property type="entry name" value="Polyprenyl_synt"/>
</dbReference>
<keyword evidence="4" id="KW-0479">Metal-binding</keyword>
<evidence type="ECO:0000256" key="3">
    <source>
        <dbReference type="ARBA" id="ARBA00022679"/>
    </source>
</evidence>
<proteinExistence type="inferred from homology"/>
<dbReference type="RefSeq" id="WP_270897581.1">
    <property type="nucleotide sequence ID" value="NZ_JBHSPF010000018.1"/>
</dbReference>
<dbReference type="InterPro" id="IPR008949">
    <property type="entry name" value="Isoprenoid_synthase_dom_sf"/>
</dbReference>
<dbReference type="EMBL" id="JBHSPF010000018">
    <property type="protein sequence ID" value="MFC5628320.1"/>
    <property type="molecule type" value="Genomic_DNA"/>
</dbReference>
<evidence type="ECO:0000313" key="8">
    <source>
        <dbReference type="Proteomes" id="UP001596143"/>
    </source>
</evidence>
<dbReference type="SFLD" id="SFLDS00005">
    <property type="entry name" value="Isoprenoid_Synthase_Type_I"/>
    <property type="match status" value="1"/>
</dbReference>
<dbReference type="CDD" id="cd00685">
    <property type="entry name" value="Trans_IPPS_HT"/>
    <property type="match status" value="1"/>
</dbReference>
<keyword evidence="5" id="KW-0460">Magnesium</keyword>
<gene>
    <name evidence="7" type="primary">hepT</name>
    <name evidence="7" type="ORF">ACFPTR_05340</name>
</gene>